<dbReference type="InterPro" id="IPR057204">
    <property type="entry name" value="DUF7882"/>
</dbReference>
<sequence length="115" mass="12969">MGVFVYDESRAIHVDDRVLAHLQIVIIDKLRRREAFALNLRSDGAVVTMWLTSFSALQFIYEGNRQPRINWPWVELLAGEASLRGTLEVLPEPVEVLSEVIAPVAQPMAEAELVN</sequence>
<organism evidence="2 3">
    <name type="scientific">Agromyces ramosus</name>
    <dbReference type="NCBI Taxonomy" id="33879"/>
    <lineage>
        <taxon>Bacteria</taxon>
        <taxon>Bacillati</taxon>
        <taxon>Actinomycetota</taxon>
        <taxon>Actinomycetes</taxon>
        <taxon>Micrococcales</taxon>
        <taxon>Microbacteriaceae</taxon>
        <taxon>Agromyces</taxon>
    </lineage>
</organism>
<dbReference type="Proteomes" id="UP000293289">
    <property type="component" value="Unassembled WGS sequence"/>
</dbReference>
<protein>
    <recommendedName>
        <fullName evidence="1">DUF7882 domain-containing protein</fullName>
    </recommendedName>
</protein>
<keyword evidence="3" id="KW-1185">Reference proteome</keyword>
<proteinExistence type="predicted"/>
<comment type="caution">
    <text evidence="2">The sequence shown here is derived from an EMBL/GenBank/DDBJ whole genome shotgun (WGS) entry which is preliminary data.</text>
</comment>
<dbReference type="EMBL" id="SGWY01000003">
    <property type="protein sequence ID" value="RZS64319.1"/>
    <property type="molecule type" value="Genomic_DNA"/>
</dbReference>
<evidence type="ECO:0000259" key="1">
    <source>
        <dbReference type="Pfam" id="PF25355"/>
    </source>
</evidence>
<feature type="domain" description="DUF7882" evidence="1">
    <location>
        <begin position="1"/>
        <end position="92"/>
    </location>
</feature>
<dbReference type="Pfam" id="PF25355">
    <property type="entry name" value="DUF7882"/>
    <property type="match status" value="1"/>
</dbReference>
<name>A0A4Q7MDB6_9MICO</name>
<evidence type="ECO:0000313" key="3">
    <source>
        <dbReference type="Proteomes" id="UP000293289"/>
    </source>
</evidence>
<dbReference type="AlphaFoldDB" id="A0A4Q7MDB6"/>
<accession>A0A4Q7MDB6</accession>
<gene>
    <name evidence="2" type="ORF">EV187_2699</name>
</gene>
<reference evidence="2 3" key="1">
    <citation type="submission" date="2019-02" db="EMBL/GenBank/DDBJ databases">
        <title>Genomic Encyclopedia of Type Strains, Phase IV (KMG-IV): sequencing the most valuable type-strain genomes for metagenomic binning, comparative biology and taxonomic classification.</title>
        <authorList>
            <person name="Goeker M."/>
        </authorList>
    </citation>
    <scope>NUCLEOTIDE SEQUENCE [LARGE SCALE GENOMIC DNA]</scope>
    <source>
        <strain evidence="2 3">DSM 43045</strain>
    </source>
</reference>
<evidence type="ECO:0000313" key="2">
    <source>
        <dbReference type="EMBL" id="RZS64319.1"/>
    </source>
</evidence>